<keyword evidence="1" id="KW-0732">Signal</keyword>
<name>A0A678T6A8_SACSP</name>
<dbReference type="EMBL" id="MH182519">
    <property type="protein sequence ID" value="AWA44784.1"/>
    <property type="molecule type" value="Genomic_DNA"/>
</dbReference>
<feature type="signal peptide" evidence="1">
    <location>
        <begin position="1"/>
        <end position="20"/>
    </location>
</feature>
<proteinExistence type="predicted"/>
<evidence type="ECO:0008006" key="3">
    <source>
        <dbReference type="Google" id="ProtNLM"/>
    </source>
</evidence>
<evidence type="ECO:0000256" key="1">
    <source>
        <dbReference type="SAM" id="SignalP"/>
    </source>
</evidence>
<feature type="chain" id="PRO_5025437302" description="Secreted protein" evidence="1">
    <location>
        <begin position="21"/>
        <end position="108"/>
    </location>
</feature>
<protein>
    <recommendedName>
        <fullName evidence="3">Secreted protein</fullName>
    </recommendedName>
</protein>
<evidence type="ECO:0000313" key="2">
    <source>
        <dbReference type="EMBL" id="AWA44784.1"/>
    </source>
</evidence>
<accession>A0A678T6A8</accession>
<sequence length="108" mass="12164">MPTLQRCLIPLLCVCFHALANPSTSPLPRRWRWWRLSSAPGRDVDWQHADEWTRSSVIDANLMQGLKISIAVISQTDAAVVGCLWSGCLLRPNYTTFGSKQQDNLIVL</sequence>
<organism evidence="2">
    <name type="scientific">Saccharum spontaneum</name>
    <name type="common">Wild sugarcane</name>
    <dbReference type="NCBI Taxonomy" id="62335"/>
    <lineage>
        <taxon>Eukaryota</taxon>
        <taxon>Viridiplantae</taxon>
        <taxon>Streptophyta</taxon>
        <taxon>Embryophyta</taxon>
        <taxon>Tracheophyta</taxon>
        <taxon>Spermatophyta</taxon>
        <taxon>Magnoliopsida</taxon>
        <taxon>Liliopsida</taxon>
        <taxon>Poales</taxon>
        <taxon>Poaceae</taxon>
        <taxon>PACMAD clade</taxon>
        <taxon>Panicoideae</taxon>
        <taxon>Andropogonodae</taxon>
        <taxon>Andropogoneae</taxon>
        <taxon>Saccharinae</taxon>
        <taxon>Saccharum</taxon>
        <taxon>Saccharum officinarum species complex</taxon>
    </lineage>
</organism>
<gene>
    <name evidence="2" type="ORF">SS32B07_000005</name>
</gene>
<dbReference type="AlphaFoldDB" id="A0A678T6A8"/>
<reference evidence="2" key="1">
    <citation type="submission" date="2018-04" db="EMBL/GenBank/DDBJ databases">
        <title>Comparative Analysis of Homologous Sequences of Saccharum officinarum and Saccharum spontaneum Reveals Independent Polyploidization Events.</title>
        <authorList>
            <person name="Sharma A."/>
            <person name="Song J."/>
            <person name="Lin Q."/>
            <person name="Singh R."/>
            <person name="Ramos N."/>
            <person name="Wang K."/>
            <person name="Zhang J."/>
            <person name="Ming R."/>
            <person name="Yu Q."/>
        </authorList>
    </citation>
    <scope>NUCLEOTIDE SEQUENCE</scope>
</reference>